<name>A0A1I5IJT4_9BACT</name>
<protein>
    <submittedName>
        <fullName evidence="1">Uncharacterized protein</fullName>
    </submittedName>
</protein>
<dbReference type="InterPro" id="IPR048868">
    <property type="entry name" value="OGG-like_put"/>
</dbReference>
<dbReference type="AlphaFoldDB" id="A0A1I5IJT4"/>
<dbReference type="EMBL" id="FOVW01000009">
    <property type="protein sequence ID" value="SFO60391.1"/>
    <property type="molecule type" value="Genomic_DNA"/>
</dbReference>
<organism evidence="1 2">
    <name type="scientific">Algoriphagus ornithinivorans</name>
    <dbReference type="NCBI Taxonomy" id="226506"/>
    <lineage>
        <taxon>Bacteria</taxon>
        <taxon>Pseudomonadati</taxon>
        <taxon>Bacteroidota</taxon>
        <taxon>Cytophagia</taxon>
        <taxon>Cytophagales</taxon>
        <taxon>Cyclobacteriaceae</taxon>
        <taxon>Algoriphagus</taxon>
    </lineage>
</organism>
<proteinExistence type="predicted"/>
<reference evidence="2" key="1">
    <citation type="submission" date="2016-10" db="EMBL/GenBank/DDBJ databases">
        <authorList>
            <person name="Varghese N."/>
            <person name="Submissions S."/>
        </authorList>
    </citation>
    <scope>NUCLEOTIDE SEQUENCE [LARGE SCALE GENOMIC DNA]</scope>
    <source>
        <strain evidence="2">DSM 15282</strain>
    </source>
</reference>
<evidence type="ECO:0000313" key="2">
    <source>
        <dbReference type="Proteomes" id="UP000199564"/>
    </source>
</evidence>
<dbReference type="Proteomes" id="UP000199564">
    <property type="component" value="Unassembled WGS sequence"/>
</dbReference>
<dbReference type="Pfam" id="PF21790">
    <property type="entry name" value="OGG"/>
    <property type="match status" value="1"/>
</dbReference>
<gene>
    <name evidence="1" type="ORF">SAMN04488519_10915</name>
</gene>
<accession>A0A1I5IJT4</accession>
<keyword evidence="2" id="KW-1185">Reference proteome</keyword>
<sequence length="253" mass="29100">MSLFEESILRKLKEINFKPQGVIGEAPSSWSMEMGLKHEFSLSDNILDRESVRKICLDINTDPLIGYLHAMAWGGQGKGPGGKSVVNRAWNNKEIIKDKLYNLRKGRSSRFEAYNLFSGKNEVPGLGPAYFTKLLYFFSPEPNMYIMDQWTTKPILLLTGKNIIRHTSQGPTKFNTGKNYELFCSIIDYLAPIIGAQNGDEVEQRLFSVGSIKKKPRGEFRQYVFDLWNNRPKFNRYQEKMVDELLLKINESN</sequence>
<dbReference type="RefSeq" id="WP_091655011.1">
    <property type="nucleotide sequence ID" value="NZ_FOVW01000009.1"/>
</dbReference>
<evidence type="ECO:0000313" key="1">
    <source>
        <dbReference type="EMBL" id="SFO60391.1"/>
    </source>
</evidence>